<feature type="compositionally biased region" description="Basic and acidic residues" evidence="1">
    <location>
        <begin position="556"/>
        <end position="574"/>
    </location>
</feature>
<feature type="compositionally biased region" description="Basic residues" evidence="1">
    <location>
        <begin position="610"/>
        <end position="624"/>
    </location>
</feature>
<feature type="compositionally biased region" description="Low complexity" evidence="1">
    <location>
        <begin position="387"/>
        <end position="404"/>
    </location>
</feature>
<gene>
    <name evidence="3" type="ORF">Zmor_009588</name>
</gene>
<sequence length="974" mass="108280">MHEPGSKQTSRNGLCSSQTFRSPFGSGVTTENSIKKLSAKLIALASLFILLRCLHKSLFSIMSGLLLNVKLCKLAKNSHHPLLIALFTNALTRVFIAGYYQPAGPLISVPHGHTQQPPPPPITKSAPLSETSPTAASPIHQPPPAPSSNGGDSSDSEVIITSVTAGKESAPPPQQPPSTYRYSQYPATPPGYPYGYPPHYYPTPPPAPSYAHHDLCYSTSPYLHHKYPPTTYRRFLPSATQYYAPNPPDLYATPPTGPSQQSQQVVTATPVSASSSSYQPPPSGPPPAIMEPYPPPPPPTLVETYPPPPHYYPSYGHAPPPSCYTHSPASRTLPYINATYQSCPCPMQSCPKNVLTGPLTGDSKRSNISSIAKDSMPLPPVALALPLEPASATGPPSPARGSAGMPPPPSPAGATYQPPPPAPKQEESGECNPVEKKRKARVGKAMVRNNMQQNTMLLMCNPGQRAFPGEVKREIESPKEKEPEAKKEVCSDDEAKVQSPVEEVGKDEERIEPELKKEDVCEDKTEAPTEKEELPPCINTVAENVKVKNMKRKLSMSKEKKEEEVATKKVKVEKYPNGSYKDLIKKDTTSVRINNGKRKLITENEEGVVRKTKGKAKKQGTKRKLKEEETTPSKRLKQTKPLASSNQQNSKQYSKEKDKNKSEPVLSENKEPQKKNKKLPVNSKNGKKLAPAILDTLIAKNNIERTIDSVICETRTNGSALKTGEKCAKSKEPVLKKSTNKNGQIKSKTECRKTVVTRRKSKSKEVPQAVTRTPRRSLHLPRWSNGWTWEGEPYETKVFLNSDETTVVRRCYPAMRHEEGDIIEVRDCVLLKAGPRKNDLPFVAKIAYLWENPEDGEMMMSLLWYYRPEHTEQGRTPADQPDEVFASRHKDSNSVACIDDKCYVLTFHEYCRYRKDLRRLEEGIEETLPCIPIPEPYPRCNRQPPSPLQVSSDMVFFCRRVYDFRQKRIVKNPS</sequence>
<comment type="caution">
    <text evidence="3">The sequence shown here is derived from an EMBL/GenBank/DDBJ whole genome shotgun (WGS) entry which is preliminary data.</text>
</comment>
<keyword evidence="4" id="KW-1185">Reference proteome</keyword>
<feature type="compositionally biased region" description="Basic and acidic residues" evidence="1">
    <location>
        <begin position="470"/>
        <end position="496"/>
    </location>
</feature>
<dbReference type="EMBL" id="JALNTZ010000003">
    <property type="protein sequence ID" value="KAJ3657808.1"/>
    <property type="molecule type" value="Genomic_DNA"/>
</dbReference>
<dbReference type="GO" id="GO:0045892">
    <property type="term" value="P:negative regulation of DNA-templated transcription"/>
    <property type="evidence" value="ECO:0007669"/>
    <property type="project" value="TreeGrafter"/>
</dbReference>
<feature type="compositionally biased region" description="Basic and acidic residues" evidence="1">
    <location>
        <begin position="503"/>
        <end position="534"/>
    </location>
</feature>
<feature type="region of interest" description="Disordered" evidence="1">
    <location>
        <begin position="109"/>
        <end position="186"/>
    </location>
</feature>
<dbReference type="PANTHER" id="PTHR46576:SF1">
    <property type="entry name" value="BROMO ADJACENT HOMOLOGY DOMAIN-CONTAINING 1 PROTEIN"/>
    <property type="match status" value="1"/>
</dbReference>
<feature type="compositionally biased region" description="Pro residues" evidence="1">
    <location>
        <begin position="405"/>
        <end position="423"/>
    </location>
</feature>
<dbReference type="InterPro" id="IPR001025">
    <property type="entry name" value="BAH_dom"/>
</dbReference>
<proteinExistence type="predicted"/>
<feature type="region of interest" description="Disordered" evidence="1">
    <location>
        <begin position="552"/>
        <end position="684"/>
    </location>
</feature>
<accession>A0AA38IH39</accession>
<feature type="compositionally biased region" description="Basic and acidic residues" evidence="1">
    <location>
        <begin position="653"/>
        <end position="674"/>
    </location>
</feature>
<dbReference type="GO" id="GO:0000976">
    <property type="term" value="F:transcription cis-regulatory region binding"/>
    <property type="evidence" value="ECO:0007669"/>
    <property type="project" value="TreeGrafter"/>
</dbReference>
<name>A0AA38IH39_9CUCU</name>
<feature type="domain" description="BAH" evidence="2">
    <location>
        <begin position="821"/>
        <end position="973"/>
    </location>
</feature>
<feature type="compositionally biased region" description="Low complexity" evidence="1">
    <location>
        <begin position="259"/>
        <end position="278"/>
    </location>
</feature>
<dbReference type="InterPro" id="IPR053032">
    <property type="entry name" value="BAH_domain-containing"/>
</dbReference>
<feature type="region of interest" description="Disordered" evidence="1">
    <location>
        <begin position="461"/>
        <end position="536"/>
    </location>
</feature>
<evidence type="ECO:0000259" key="2">
    <source>
        <dbReference type="PROSITE" id="PS51038"/>
    </source>
</evidence>
<evidence type="ECO:0000256" key="1">
    <source>
        <dbReference type="SAM" id="MobiDB-lite"/>
    </source>
</evidence>
<evidence type="ECO:0000313" key="4">
    <source>
        <dbReference type="Proteomes" id="UP001168821"/>
    </source>
</evidence>
<reference evidence="3" key="1">
    <citation type="journal article" date="2023" name="G3 (Bethesda)">
        <title>Whole genome assemblies of Zophobas morio and Tenebrio molitor.</title>
        <authorList>
            <person name="Kaur S."/>
            <person name="Stinson S.A."/>
            <person name="diCenzo G.C."/>
        </authorList>
    </citation>
    <scope>NUCLEOTIDE SEQUENCE</scope>
    <source>
        <strain evidence="3">QUZm001</strain>
    </source>
</reference>
<dbReference type="AlphaFoldDB" id="A0AA38IH39"/>
<feature type="region of interest" description="Disordered" evidence="1">
    <location>
        <begin position="246"/>
        <end position="302"/>
    </location>
</feature>
<evidence type="ECO:0000313" key="3">
    <source>
        <dbReference type="EMBL" id="KAJ3657808.1"/>
    </source>
</evidence>
<dbReference type="Proteomes" id="UP001168821">
    <property type="component" value="Unassembled WGS sequence"/>
</dbReference>
<dbReference type="GO" id="GO:0031507">
    <property type="term" value="P:heterochromatin formation"/>
    <property type="evidence" value="ECO:0007669"/>
    <property type="project" value="TreeGrafter"/>
</dbReference>
<protein>
    <recommendedName>
        <fullName evidence="2">BAH domain-containing protein</fullName>
    </recommendedName>
</protein>
<dbReference type="GO" id="GO:0003682">
    <property type="term" value="F:chromatin binding"/>
    <property type="evidence" value="ECO:0007669"/>
    <property type="project" value="InterPro"/>
</dbReference>
<organism evidence="3 4">
    <name type="scientific">Zophobas morio</name>
    <dbReference type="NCBI Taxonomy" id="2755281"/>
    <lineage>
        <taxon>Eukaryota</taxon>
        <taxon>Metazoa</taxon>
        <taxon>Ecdysozoa</taxon>
        <taxon>Arthropoda</taxon>
        <taxon>Hexapoda</taxon>
        <taxon>Insecta</taxon>
        <taxon>Pterygota</taxon>
        <taxon>Neoptera</taxon>
        <taxon>Endopterygota</taxon>
        <taxon>Coleoptera</taxon>
        <taxon>Polyphaga</taxon>
        <taxon>Cucujiformia</taxon>
        <taxon>Tenebrionidae</taxon>
        <taxon>Zophobas</taxon>
    </lineage>
</organism>
<feature type="compositionally biased region" description="Polar residues" evidence="1">
    <location>
        <begin position="126"/>
        <end position="135"/>
    </location>
</feature>
<dbReference type="Pfam" id="PF01426">
    <property type="entry name" value="BAH"/>
    <property type="match status" value="1"/>
</dbReference>
<feature type="region of interest" description="Disordered" evidence="1">
    <location>
        <begin position="751"/>
        <end position="773"/>
    </location>
</feature>
<dbReference type="GO" id="GO:0005677">
    <property type="term" value="C:chromatin silencing complex"/>
    <property type="evidence" value="ECO:0007669"/>
    <property type="project" value="TreeGrafter"/>
</dbReference>
<dbReference type="PANTHER" id="PTHR46576">
    <property type="entry name" value="BROMO ADJACENT HOMOLOGY DOMAIN-CONTAINING 1 PROTEIN"/>
    <property type="match status" value="1"/>
</dbReference>
<feature type="region of interest" description="Disordered" evidence="1">
    <location>
        <begin position="387"/>
        <end position="449"/>
    </location>
</feature>
<dbReference type="SMART" id="SM00439">
    <property type="entry name" value="BAH"/>
    <property type="match status" value="1"/>
</dbReference>
<dbReference type="Gene3D" id="2.30.30.490">
    <property type="match status" value="1"/>
</dbReference>
<dbReference type="PROSITE" id="PS51038">
    <property type="entry name" value="BAH"/>
    <property type="match status" value="1"/>
</dbReference>
<dbReference type="InterPro" id="IPR043151">
    <property type="entry name" value="BAH_sf"/>
</dbReference>
<feature type="compositionally biased region" description="Pro residues" evidence="1">
    <location>
        <begin position="279"/>
        <end position="302"/>
    </location>
</feature>